<dbReference type="PANTHER" id="PTHR46059:SF1">
    <property type="entry name" value="BETA-GALACTOSIDE ALPHA-2,6-SIALYLTRANSFERASE"/>
    <property type="match status" value="1"/>
</dbReference>
<comment type="catalytic activity">
    <reaction evidence="12">
        <text>a beta-D-galactoside + CMP-N-acetyl-beta-neuraminate = an N-acetyl-alpha-neuraminyl-(2-&gt;6)-beta-D-galactosyl derivative + CMP + H(+)</text>
        <dbReference type="Rhea" id="RHEA:52104"/>
        <dbReference type="ChEBI" id="CHEBI:15378"/>
        <dbReference type="ChEBI" id="CHEBI:28034"/>
        <dbReference type="ChEBI" id="CHEBI:57812"/>
        <dbReference type="ChEBI" id="CHEBI:60377"/>
        <dbReference type="ChEBI" id="CHEBI:136398"/>
        <dbReference type="EC" id="2.4.3.1"/>
    </reaction>
</comment>
<dbReference type="Pfam" id="PF00777">
    <property type="entry name" value="Glyco_transf_29"/>
    <property type="match status" value="1"/>
</dbReference>
<dbReference type="Gene3D" id="3.90.1480.20">
    <property type="entry name" value="Glycosyl transferase family 29"/>
    <property type="match status" value="1"/>
</dbReference>
<evidence type="ECO:0000256" key="3">
    <source>
        <dbReference type="ARBA" id="ARBA00022676"/>
    </source>
</evidence>
<evidence type="ECO:0000256" key="7">
    <source>
        <dbReference type="ARBA" id="ARBA00022989"/>
    </source>
</evidence>
<comment type="subcellular location">
    <subcellularLocation>
        <location evidence="1">Golgi apparatus</location>
        <location evidence="1">Golgi stack membrane</location>
        <topology evidence="1">Single-pass type II membrane protein</topology>
    </subcellularLocation>
</comment>
<gene>
    <name evidence="14" type="ORF">NMOB1V02_LOCUS12441</name>
</gene>
<comment type="similarity">
    <text evidence="2">Belongs to the glycosyltransferase 29 family.</text>
</comment>
<keyword evidence="9" id="KW-0472">Membrane</keyword>
<accession>A0A7R9GJH5</accession>
<dbReference type="AlphaFoldDB" id="A0A7R9GJH5"/>
<evidence type="ECO:0000256" key="10">
    <source>
        <dbReference type="ARBA" id="ARBA00023157"/>
    </source>
</evidence>
<evidence type="ECO:0000256" key="6">
    <source>
        <dbReference type="ARBA" id="ARBA00022968"/>
    </source>
</evidence>
<keyword evidence="10" id="KW-1015">Disulfide bond</keyword>
<dbReference type="GO" id="GO:0003835">
    <property type="term" value="F:beta-galactoside alpha-2,6-sialyltransferase activity"/>
    <property type="evidence" value="ECO:0007669"/>
    <property type="project" value="UniProtKB-EC"/>
</dbReference>
<sequence length="282" mass="31946">MKNALLGSVIDKFSVVARMNNAPVVSHVADIGSKTTVRIINDQVLESLTKLGSDHITAEEPTAVLLSQCATVHLFHMIPPLKKSGPCKYDSEGKPRRTLECSLFPGHNREGELAFLMTQNMASLQKTYITGHAVLPGLSTLKCRQKTSFLDKPNGGNQIHRTLLASSYKKKRKIRVRTAGNVRGRNRLFNNKIEGWDFCGESYHRMSLTKCHGGWKNEWVYKFKKHGYNGLSNYMRWNKYGKNKNIRVYVLDYSYIKELKNFVTNESPFIDLDSIAPSTGFL</sequence>
<dbReference type="GO" id="GO:0097503">
    <property type="term" value="P:sialylation"/>
    <property type="evidence" value="ECO:0007669"/>
    <property type="project" value="TreeGrafter"/>
</dbReference>
<evidence type="ECO:0000256" key="5">
    <source>
        <dbReference type="ARBA" id="ARBA00022692"/>
    </source>
</evidence>
<keyword evidence="3" id="KW-0328">Glycosyltransferase</keyword>
<keyword evidence="6" id="KW-0735">Signal-anchor</keyword>
<evidence type="ECO:0000256" key="11">
    <source>
        <dbReference type="ARBA" id="ARBA00023180"/>
    </source>
</evidence>
<evidence type="ECO:0000313" key="14">
    <source>
        <dbReference type="EMBL" id="CAD7284837.1"/>
    </source>
</evidence>
<keyword evidence="4" id="KW-0808">Transferase</keyword>
<dbReference type="OrthoDB" id="10264956at2759"/>
<feature type="non-terminal residue" evidence="14">
    <location>
        <position position="282"/>
    </location>
</feature>
<evidence type="ECO:0000313" key="15">
    <source>
        <dbReference type="Proteomes" id="UP000678499"/>
    </source>
</evidence>
<protein>
    <recommendedName>
        <fullName evidence="13">beta-galactoside alpha-(2,6)-sialyltransferase</fullName>
        <ecNumber evidence="13">2.4.3.1</ecNumber>
    </recommendedName>
</protein>
<dbReference type="PANTHER" id="PTHR46059">
    <property type="entry name" value="BETA-GALACTOSIDE ALPHA-2,6-SIALYLTRANSFERASE"/>
    <property type="match status" value="1"/>
</dbReference>
<reference evidence="14" key="1">
    <citation type="submission" date="2020-11" db="EMBL/GenBank/DDBJ databases">
        <authorList>
            <person name="Tran Van P."/>
        </authorList>
    </citation>
    <scope>NUCLEOTIDE SEQUENCE</scope>
</reference>
<dbReference type="EC" id="2.4.3.1" evidence="13"/>
<dbReference type="EMBL" id="CAJPEX010010080">
    <property type="protein sequence ID" value="CAG0924989.1"/>
    <property type="molecule type" value="Genomic_DNA"/>
</dbReference>
<keyword evidence="5" id="KW-0812">Transmembrane</keyword>
<evidence type="ECO:0000256" key="9">
    <source>
        <dbReference type="ARBA" id="ARBA00023136"/>
    </source>
</evidence>
<dbReference type="EMBL" id="OA892117">
    <property type="protein sequence ID" value="CAD7284837.1"/>
    <property type="molecule type" value="Genomic_DNA"/>
</dbReference>
<keyword evidence="11" id="KW-0325">Glycoprotein</keyword>
<evidence type="ECO:0000256" key="12">
    <source>
        <dbReference type="ARBA" id="ARBA00034249"/>
    </source>
</evidence>
<dbReference type="InterPro" id="IPR001675">
    <property type="entry name" value="Glyco_trans_29"/>
</dbReference>
<evidence type="ECO:0000256" key="13">
    <source>
        <dbReference type="ARBA" id="ARBA00034329"/>
    </source>
</evidence>
<name>A0A7R9GJH5_9CRUS</name>
<evidence type="ECO:0000256" key="2">
    <source>
        <dbReference type="ARBA" id="ARBA00006003"/>
    </source>
</evidence>
<evidence type="ECO:0000256" key="8">
    <source>
        <dbReference type="ARBA" id="ARBA00023034"/>
    </source>
</evidence>
<dbReference type="Proteomes" id="UP000678499">
    <property type="component" value="Unassembled WGS sequence"/>
</dbReference>
<evidence type="ECO:0000256" key="1">
    <source>
        <dbReference type="ARBA" id="ARBA00004447"/>
    </source>
</evidence>
<keyword evidence="7" id="KW-1133">Transmembrane helix</keyword>
<dbReference type="GO" id="GO:0032580">
    <property type="term" value="C:Golgi cisterna membrane"/>
    <property type="evidence" value="ECO:0007669"/>
    <property type="project" value="UniProtKB-SubCell"/>
</dbReference>
<keyword evidence="8" id="KW-0333">Golgi apparatus</keyword>
<dbReference type="InterPro" id="IPR038578">
    <property type="entry name" value="GT29-like_sf"/>
</dbReference>
<evidence type="ECO:0000256" key="4">
    <source>
        <dbReference type="ARBA" id="ARBA00022679"/>
    </source>
</evidence>
<keyword evidence="15" id="KW-1185">Reference proteome</keyword>
<proteinExistence type="inferred from homology"/>
<organism evidence="14">
    <name type="scientific">Notodromas monacha</name>
    <dbReference type="NCBI Taxonomy" id="399045"/>
    <lineage>
        <taxon>Eukaryota</taxon>
        <taxon>Metazoa</taxon>
        <taxon>Ecdysozoa</taxon>
        <taxon>Arthropoda</taxon>
        <taxon>Crustacea</taxon>
        <taxon>Oligostraca</taxon>
        <taxon>Ostracoda</taxon>
        <taxon>Podocopa</taxon>
        <taxon>Podocopida</taxon>
        <taxon>Cypridocopina</taxon>
        <taxon>Cypridoidea</taxon>
        <taxon>Cyprididae</taxon>
        <taxon>Notodromas</taxon>
    </lineage>
</organism>